<dbReference type="Proteomes" id="UP001172155">
    <property type="component" value="Unassembled WGS sequence"/>
</dbReference>
<feature type="active site" description="Charge relay system" evidence="1">
    <location>
        <position position="67"/>
    </location>
</feature>
<keyword evidence="1" id="KW-0106">Calcium</keyword>
<dbReference type="InterPro" id="IPR036852">
    <property type="entry name" value="Peptidase_S8/S53_dom_sf"/>
</dbReference>
<dbReference type="CDD" id="cd04056">
    <property type="entry name" value="Peptidases_S53"/>
    <property type="match status" value="1"/>
</dbReference>
<feature type="active site" description="Charge relay system" evidence="1">
    <location>
        <position position="333"/>
    </location>
</feature>
<comment type="caution">
    <text evidence="4">The sequence shown here is derived from an EMBL/GenBank/DDBJ whole genome shotgun (WGS) entry which is preliminary data.</text>
</comment>
<dbReference type="SUPFAM" id="SSF52743">
    <property type="entry name" value="Subtilisin-like"/>
    <property type="match status" value="1"/>
</dbReference>
<evidence type="ECO:0000256" key="2">
    <source>
        <dbReference type="SAM" id="MobiDB-lite"/>
    </source>
</evidence>
<evidence type="ECO:0000313" key="5">
    <source>
        <dbReference type="Proteomes" id="UP001172155"/>
    </source>
</evidence>
<accession>A0AA40F543</accession>
<dbReference type="PROSITE" id="PS51695">
    <property type="entry name" value="SEDOLISIN"/>
    <property type="match status" value="1"/>
</dbReference>
<feature type="binding site" evidence="1">
    <location>
        <position position="376"/>
    </location>
    <ligand>
        <name>Ca(2+)</name>
        <dbReference type="ChEBI" id="CHEBI:29108"/>
    </ligand>
</feature>
<evidence type="ECO:0000259" key="3">
    <source>
        <dbReference type="PROSITE" id="PS51695"/>
    </source>
</evidence>
<comment type="cofactor">
    <cofactor evidence="1">
        <name>Ca(2+)</name>
        <dbReference type="ChEBI" id="CHEBI:29108"/>
    </cofactor>
    <text evidence="1">Binds 1 Ca(2+) ion per subunit.</text>
</comment>
<feature type="region of interest" description="Disordered" evidence="2">
    <location>
        <begin position="236"/>
        <end position="271"/>
    </location>
</feature>
<feature type="binding site" evidence="1">
    <location>
        <position position="395"/>
    </location>
    <ligand>
        <name>Ca(2+)</name>
        <dbReference type="ChEBI" id="CHEBI:29108"/>
    </ligand>
</feature>
<keyword evidence="5" id="KW-1185">Reference proteome</keyword>
<keyword evidence="1" id="KW-0479">Metal-binding</keyword>
<feature type="active site" description="Charge relay system" evidence="1">
    <location>
        <position position="71"/>
    </location>
</feature>
<sequence>MPSEEIVPHPNNTFGIFQLSWMTWLPDDLDLFFSRFDPRLTGSRPVMLPINGGYQQSNYTGFIYNAEPALDFEYAMALTHPLPVTNIQVGDRFTSGTLGNMLAALDASFCPLLDPAHDHFYPDPSGTHSGLGYNQSTDCGTAVPPTVISISYVWPEASFPPGHLTHQCLEFLKLSLQGVTIVAATGDWGVADQTSHCVDPSTAVAGALTGDFSPHFPASCPYVTAVGGTSLAPPPSLWDPASPSFPPQQAYRTGSPEEERGESTSGGGFSRVFAMPEYQQPSVERYLADEANHTAPFHSRFNPRGRGYPDLSLLAHNYLVVYDGQLYAIDGTSASTPVFAAMVARVNNERLTQGKGTLGFLNPVLYAKKDDIFEDVRQGSNKGCGVEEAFRATEGWDAVTGLGAVRDFETLKAVLEGLP</sequence>
<dbReference type="InterPro" id="IPR050819">
    <property type="entry name" value="Tripeptidyl-peptidase_I"/>
</dbReference>
<feature type="binding site" evidence="1">
    <location>
        <position position="375"/>
    </location>
    <ligand>
        <name>Ca(2+)</name>
        <dbReference type="ChEBI" id="CHEBI:29108"/>
    </ligand>
</feature>
<dbReference type="PANTHER" id="PTHR14218">
    <property type="entry name" value="PROTEASE S8 TRIPEPTIDYL PEPTIDASE I CLN2"/>
    <property type="match status" value="1"/>
</dbReference>
<reference evidence="4" key="1">
    <citation type="submission" date="2023-06" db="EMBL/GenBank/DDBJ databases">
        <title>Genome-scale phylogeny and comparative genomics of the fungal order Sordariales.</title>
        <authorList>
            <consortium name="Lawrence Berkeley National Laboratory"/>
            <person name="Hensen N."/>
            <person name="Bonometti L."/>
            <person name="Westerberg I."/>
            <person name="Brannstrom I.O."/>
            <person name="Guillou S."/>
            <person name="Cros-Aarteil S."/>
            <person name="Calhoun S."/>
            <person name="Haridas S."/>
            <person name="Kuo A."/>
            <person name="Mondo S."/>
            <person name="Pangilinan J."/>
            <person name="Riley R."/>
            <person name="LaButti K."/>
            <person name="Andreopoulos B."/>
            <person name="Lipzen A."/>
            <person name="Chen C."/>
            <person name="Yanf M."/>
            <person name="Daum C."/>
            <person name="Ng V."/>
            <person name="Clum A."/>
            <person name="Steindorff A."/>
            <person name="Ohm R."/>
            <person name="Martin F."/>
            <person name="Silar P."/>
            <person name="Natvig D."/>
            <person name="Lalanne C."/>
            <person name="Gautier V."/>
            <person name="Ament-velasquez S.L."/>
            <person name="Kruys A."/>
            <person name="Hutchinson M.I."/>
            <person name="Powell A.J."/>
            <person name="Barry K."/>
            <person name="Miller A.N."/>
            <person name="Grigoriev I.V."/>
            <person name="Debuchy R."/>
            <person name="Gladieux P."/>
            <person name="Thoren M.H."/>
            <person name="Johannesson H."/>
        </authorList>
    </citation>
    <scope>NUCLEOTIDE SEQUENCE</scope>
    <source>
        <strain evidence="4">SMH3187-1</strain>
    </source>
</reference>
<dbReference type="InterPro" id="IPR030400">
    <property type="entry name" value="Sedolisin_dom"/>
</dbReference>
<keyword evidence="1" id="KW-0378">Hydrolase</keyword>
<dbReference type="EMBL" id="JAUKUD010000002">
    <property type="protein sequence ID" value="KAK0751071.1"/>
    <property type="molecule type" value="Genomic_DNA"/>
</dbReference>
<keyword evidence="1" id="KW-0645">Protease</keyword>
<organism evidence="4 5">
    <name type="scientific">Schizothecium vesticola</name>
    <dbReference type="NCBI Taxonomy" id="314040"/>
    <lineage>
        <taxon>Eukaryota</taxon>
        <taxon>Fungi</taxon>
        <taxon>Dikarya</taxon>
        <taxon>Ascomycota</taxon>
        <taxon>Pezizomycotina</taxon>
        <taxon>Sordariomycetes</taxon>
        <taxon>Sordariomycetidae</taxon>
        <taxon>Sordariales</taxon>
        <taxon>Schizotheciaceae</taxon>
        <taxon>Schizothecium</taxon>
    </lineage>
</organism>
<keyword evidence="1" id="KW-0720">Serine protease</keyword>
<dbReference type="GO" id="GO:0006508">
    <property type="term" value="P:proteolysis"/>
    <property type="evidence" value="ECO:0007669"/>
    <property type="project" value="UniProtKB-KW"/>
</dbReference>
<proteinExistence type="predicted"/>
<feature type="domain" description="Peptidase S53" evidence="3">
    <location>
        <begin position="1"/>
        <end position="417"/>
    </location>
</feature>
<dbReference type="Gene3D" id="3.40.50.200">
    <property type="entry name" value="Peptidase S8/S53 domain"/>
    <property type="match status" value="1"/>
</dbReference>
<dbReference type="GO" id="GO:0008240">
    <property type="term" value="F:tripeptidyl-peptidase activity"/>
    <property type="evidence" value="ECO:0007669"/>
    <property type="project" value="TreeGrafter"/>
</dbReference>
<gene>
    <name evidence="4" type="ORF">B0T18DRAFT_401674</name>
</gene>
<evidence type="ECO:0000313" key="4">
    <source>
        <dbReference type="EMBL" id="KAK0751071.1"/>
    </source>
</evidence>
<protein>
    <submittedName>
        <fullName evidence="4">Peptidase S8/S53 domain-containing protein</fullName>
    </submittedName>
</protein>
<dbReference type="PANTHER" id="PTHR14218:SF19">
    <property type="entry name" value="SERINE PROTEASE AORO, PUTATIVE (AFU_ORTHOLOGUE AFUA_6G10250)-RELATED"/>
    <property type="match status" value="1"/>
</dbReference>
<dbReference type="AlphaFoldDB" id="A0AA40F543"/>
<evidence type="ECO:0000256" key="1">
    <source>
        <dbReference type="PROSITE-ProRule" id="PRU01032"/>
    </source>
</evidence>
<name>A0AA40F543_9PEZI</name>
<dbReference type="GO" id="GO:0046872">
    <property type="term" value="F:metal ion binding"/>
    <property type="evidence" value="ECO:0007669"/>
    <property type="project" value="UniProtKB-UniRule"/>
</dbReference>
<feature type="binding site" evidence="1">
    <location>
        <position position="397"/>
    </location>
    <ligand>
        <name>Ca(2+)</name>
        <dbReference type="ChEBI" id="CHEBI:29108"/>
    </ligand>
</feature>
<dbReference type="GO" id="GO:0004252">
    <property type="term" value="F:serine-type endopeptidase activity"/>
    <property type="evidence" value="ECO:0007669"/>
    <property type="project" value="UniProtKB-UniRule"/>
</dbReference>